<sequence>MLTFRRQLQSAALRPERTAPSLWLSFERVRHRIIVRTVAGGATYVAHKIDAAKPHDTLGTIAGNDSVVVVCASPEAAADLTARLTGILSPVGGP</sequence>
<organism evidence="3 4">
    <name type="scientific">Actinomyces israelii</name>
    <dbReference type="NCBI Taxonomy" id="1659"/>
    <lineage>
        <taxon>Bacteria</taxon>
        <taxon>Bacillati</taxon>
        <taxon>Actinomycetota</taxon>
        <taxon>Actinomycetes</taxon>
        <taxon>Actinomycetales</taxon>
        <taxon>Actinomycetaceae</taxon>
        <taxon>Actinomyces</taxon>
    </lineage>
</organism>
<evidence type="ECO:0000313" key="4">
    <source>
        <dbReference type="Proteomes" id="UP001072034"/>
    </source>
</evidence>
<dbReference type="Pfam" id="PF02863">
    <property type="entry name" value="Arg_repressor_C"/>
    <property type="match status" value="1"/>
</dbReference>
<protein>
    <submittedName>
        <fullName evidence="3">Arginine repressor</fullName>
    </submittedName>
</protein>
<dbReference type="Proteomes" id="UP001072034">
    <property type="component" value="Unassembled WGS sequence"/>
</dbReference>
<name>A0ABT4ICW6_9ACTO</name>
<keyword evidence="4" id="KW-1185">Reference proteome</keyword>
<evidence type="ECO:0000313" key="3">
    <source>
        <dbReference type="EMBL" id="MCZ0859586.1"/>
    </source>
</evidence>
<dbReference type="SUPFAM" id="SSF55252">
    <property type="entry name" value="C-terminal domain of arginine repressor"/>
    <property type="match status" value="1"/>
</dbReference>
<feature type="domain" description="Arginine repressor C-terminal" evidence="2">
    <location>
        <begin position="23"/>
        <end position="85"/>
    </location>
</feature>
<dbReference type="PANTHER" id="PTHR34471">
    <property type="entry name" value="ARGININE REPRESSOR"/>
    <property type="match status" value="1"/>
</dbReference>
<accession>A0ABT4ICW6</accession>
<gene>
    <name evidence="3" type="ORF">OHJ16_16265</name>
</gene>
<evidence type="ECO:0000259" key="2">
    <source>
        <dbReference type="Pfam" id="PF02863"/>
    </source>
</evidence>
<dbReference type="EMBL" id="JAPTMY010000069">
    <property type="protein sequence ID" value="MCZ0859586.1"/>
    <property type="molecule type" value="Genomic_DNA"/>
</dbReference>
<dbReference type="RefSeq" id="WP_043564390.1">
    <property type="nucleotide sequence ID" value="NZ_CP124548.1"/>
</dbReference>
<dbReference type="PANTHER" id="PTHR34471:SF1">
    <property type="entry name" value="ARGININE REPRESSOR"/>
    <property type="match status" value="1"/>
</dbReference>
<dbReference type="Gene3D" id="3.30.1360.40">
    <property type="match status" value="1"/>
</dbReference>
<evidence type="ECO:0000256" key="1">
    <source>
        <dbReference type="ARBA" id="ARBA00022491"/>
    </source>
</evidence>
<dbReference type="InterPro" id="IPR020899">
    <property type="entry name" value="Arg_repress_C"/>
</dbReference>
<reference evidence="3" key="1">
    <citation type="submission" date="2022-10" db="EMBL/GenBank/DDBJ databases">
        <title>Genome sequence of Actinomyces israelii ATCC 10048.</title>
        <authorList>
            <person name="Watt R.M."/>
            <person name="Tong W.M."/>
        </authorList>
    </citation>
    <scope>NUCLEOTIDE SEQUENCE</scope>
    <source>
        <strain evidence="3">ATCC 10048</strain>
    </source>
</reference>
<comment type="caution">
    <text evidence="3">The sequence shown here is derived from an EMBL/GenBank/DDBJ whole genome shotgun (WGS) entry which is preliminary data.</text>
</comment>
<keyword evidence="1" id="KW-0678">Repressor</keyword>
<proteinExistence type="predicted"/>
<dbReference type="InterPro" id="IPR001669">
    <property type="entry name" value="Arg_repress"/>
</dbReference>
<dbReference type="InterPro" id="IPR036251">
    <property type="entry name" value="Arg_repress_C_sf"/>
</dbReference>